<feature type="binding site" evidence="5">
    <location>
        <position position="334"/>
    </location>
    <ligand>
        <name>substrate</name>
    </ligand>
</feature>
<dbReference type="InterPro" id="IPR002986">
    <property type="entry name" value="DAP_deCOOHase_LysA"/>
</dbReference>
<dbReference type="EC" id="4.1.1.20" evidence="5 6"/>
<keyword evidence="5 8" id="KW-0457">Lysine biosynthesis</keyword>
<dbReference type="PRINTS" id="PR01181">
    <property type="entry name" value="DAPDCRBXLASE"/>
</dbReference>
<evidence type="ECO:0000256" key="6">
    <source>
        <dbReference type="NCBIfam" id="TIGR01048"/>
    </source>
</evidence>
<accession>A0A1Q9JL93</accession>
<keyword evidence="11" id="KW-1185">Reference proteome</keyword>
<feature type="modified residue" description="N6-(pyridoxal phosphate)lysine" evidence="5 7">
    <location>
        <position position="66"/>
    </location>
</feature>
<dbReference type="FunFam" id="3.20.20.10:FF:000003">
    <property type="entry name" value="Diaminopimelate decarboxylase"/>
    <property type="match status" value="1"/>
</dbReference>
<dbReference type="Proteomes" id="UP000187404">
    <property type="component" value="Unassembled WGS sequence"/>
</dbReference>
<evidence type="ECO:0000256" key="5">
    <source>
        <dbReference type="HAMAP-Rule" id="MF_02120"/>
    </source>
</evidence>
<dbReference type="NCBIfam" id="TIGR01048">
    <property type="entry name" value="lysA"/>
    <property type="match status" value="1"/>
</dbReference>
<evidence type="ECO:0000256" key="7">
    <source>
        <dbReference type="PIRSR" id="PIRSR600183-50"/>
    </source>
</evidence>
<evidence type="ECO:0000256" key="1">
    <source>
        <dbReference type="ARBA" id="ARBA00001933"/>
    </source>
</evidence>
<dbReference type="SUPFAM" id="SSF51419">
    <property type="entry name" value="PLP-binding barrel"/>
    <property type="match status" value="1"/>
</dbReference>
<dbReference type="SUPFAM" id="SSF50621">
    <property type="entry name" value="Alanine racemase C-terminal domain-like"/>
    <property type="match status" value="1"/>
</dbReference>
<proteinExistence type="inferred from homology"/>
<feature type="binding site" evidence="5">
    <location>
        <position position="391"/>
    </location>
    <ligand>
        <name>pyridoxal 5'-phosphate</name>
        <dbReference type="ChEBI" id="CHEBI:597326"/>
    </ligand>
</feature>
<keyword evidence="2 5" id="KW-0210">Decarboxylase</keyword>
<evidence type="ECO:0000256" key="4">
    <source>
        <dbReference type="ARBA" id="ARBA00023239"/>
    </source>
</evidence>
<comment type="subunit">
    <text evidence="5">Homodimer.</text>
</comment>
<keyword evidence="3 5" id="KW-0663">Pyridoxal phosphate</keyword>
<evidence type="ECO:0000313" key="10">
    <source>
        <dbReference type="EMBL" id="OLR56990.1"/>
    </source>
</evidence>
<feature type="binding site" evidence="5">
    <location>
        <position position="293"/>
    </location>
    <ligand>
        <name>substrate</name>
    </ligand>
</feature>
<dbReference type="GO" id="GO:0008836">
    <property type="term" value="F:diaminopimelate decarboxylase activity"/>
    <property type="evidence" value="ECO:0007669"/>
    <property type="project" value="UniProtKB-UniRule"/>
</dbReference>
<feature type="binding site" evidence="5">
    <location>
        <position position="391"/>
    </location>
    <ligand>
        <name>substrate</name>
    </ligand>
</feature>
<comment type="caution">
    <text evidence="10">The sequence shown here is derived from an EMBL/GenBank/DDBJ whole genome shotgun (WGS) entry which is preliminary data.</text>
</comment>
<evidence type="ECO:0000259" key="9">
    <source>
        <dbReference type="Pfam" id="PF02784"/>
    </source>
</evidence>
<name>A0A1Q9JL93_9FIRM</name>
<evidence type="ECO:0000256" key="2">
    <source>
        <dbReference type="ARBA" id="ARBA00022793"/>
    </source>
</evidence>
<dbReference type="RefSeq" id="WP_075715077.1">
    <property type="nucleotide sequence ID" value="NZ_MJIE01000001.1"/>
</dbReference>
<dbReference type="GO" id="GO:0009089">
    <property type="term" value="P:lysine biosynthetic process via diaminopimelate"/>
    <property type="evidence" value="ECO:0007669"/>
    <property type="project" value="UniProtKB-UniRule"/>
</dbReference>
<feature type="binding site" evidence="5">
    <location>
        <position position="330"/>
    </location>
    <ligand>
        <name>substrate</name>
    </ligand>
</feature>
<dbReference type="HAMAP" id="MF_02120">
    <property type="entry name" value="LysA"/>
    <property type="match status" value="1"/>
</dbReference>
<feature type="binding site" evidence="5">
    <location>
        <position position="362"/>
    </location>
    <ligand>
        <name>substrate</name>
    </ligand>
</feature>
<dbReference type="InterPro" id="IPR009006">
    <property type="entry name" value="Ala_racemase/Decarboxylase_C"/>
</dbReference>
<feature type="binding site" evidence="5">
    <location>
        <position position="248"/>
    </location>
    <ligand>
        <name>pyridoxal 5'-phosphate</name>
        <dbReference type="ChEBI" id="CHEBI:597326"/>
    </ligand>
</feature>
<evidence type="ECO:0000313" key="11">
    <source>
        <dbReference type="Proteomes" id="UP000187404"/>
    </source>
</evidence>
<dbReference type="Gene3D" id="2.40.37.10">
    <property type="entry name" value="Lyase, Ornithine Decarboxylase, Chain A, domain 1"/>
    <property type="match status" value="1"/>
</dbReference>
<evidence type="ECO:0000256" key="8">
    <source>
        <dbReference type="RuleBase" id="RU003738"/>
    </source>
</evidence>
<dbReference type="CDD" id="cd06828">
    <property type="entry name" value="PLPDE_III_DapDC"/>
    <property type="match status" value="1"/>
</dbReference>
<dbReference type="STRING" id="1261640.BHK98_07610"/>
<comment type="cofactor">
    <cofactor evidence="1 5 7 8">
        <name>pyridoxal 5'-phosphate</name>
        <dbReference type="ChEBI" id="CHEBI:597326"/>
    </cofactor>
</comment>
<protein>
    <recommendedName>
        <fullName evidence="5 6">Diaminopimelate decarboxylase</fullName>
        <shortName evidence="5">DAP decarboxylase</shortName>
        <shortName evidence="5">DAPDC</shortName>
        <ecNumber evidence="5 6">4.1.1.20</ecNumber>
    </recommendedName>
</protein>
<dbReference type="InterPro" id="IPR022644">
    <property type="entry name" value="De-COase2_N"/>
</dbReference>
<feature type="binding site" evidence="5">
    <location>
        <begin position="290"/>
        <end position="293"/>
    </location>
    <ligand>
        <name>pyridoxal 5'-phosphate</name>
        <dbReference type="ChEBI" id="CHEBI:597326"/>
    </ligand>
</feature>
<dbReference type="InterPro" id="IPR029066">
    <property type="entry name" value="PLP-binding_barrel"/>
</dbReference>
<comment type="function">
    <text evidence="5">Specifically catalyzes the decarboxylation of meso-diaminopimelate (meso-DAP) to L-lysine.</text>
</comment>
<organism evidence="10 11">
    <name type="scientific">Hornefia porci</name>
    <dbReference type="NCBI Taxonomy" id="2652292"/>
    <lineage>
        <taxon>Bacteria</taxon>
        <taxon>Bacillati</taxon>
        <taxon>Bacillota</taxon>
        <taxon>Clostridia</taxon>
        <taxon>Peptostreptococcales</taxon>
        <taxon>Anaerovoracaceae</taxon>
        <taxon>Hornefia</taxon>
    </lineage>
</organism>
<comment type="pathway">
    <text evidence="5 8">Amino-acid biosynthesis; L-lysine biosynthesis via DAP pathway; L-lysine from DL-2,6-diaminopimelate: step 1/1.</text>
</comment>
<keyword evidence="4 5" id="KW-0456">Lyase</keyword>
<dbReference type="Gene3D" id="3.20.20.10">
    <property type="entry name" value="Alanine racemase"/>
    <property type="match status" value="1"/>
</dbReference>
<dbReference type="AlphaFoldDB" id="A0A1Q9JL93"/>
<keyword evidence="5" id="KW-0028">Amino-acid biosynthesis</keyword>
<comment type="catalytic activity">
    <reaction evidence="5 8">
        <text>meso-2,6-diaminopimelate + H(+) = L-lysine + CO2</text>
        <dbReference type="Rhea" id="RHEA:15101"/>
        <dbReference type="ChEBI" id="CHEBI:15378"/>
        <dbReference type="ChEBI" id="CHEBI:16526"/>
        <dbReference type="ChEBI" id="CHEBI:32551"/>
        <dbReference type="ChEBI" id="CHEBI:57791"/>
        <dbReference type="EC" id="4.1.1.20"/>
    </reaction>
</comment>
<dbReference type="PANTHER" id="PTHR43727:SF2">
    <property type="entry name" value="GROUP IV DECARBOXYLASE"/>
    <property type="match status" value="1"/>
</dbReference>
<dbReference type="EMBL" id="MJIE01000001">
    <property type="protein sequence ID" value="OLR56990.1"/>
    <property type="molecule type" value="Genomic_DNA"/>
</dbReference>
<dbReference type="PRINTS" id="PR01179">
    <property type="entry name" value="ODADCRBXLASE"/>
</dbReference>
<gene>
    <name evidence="5" type="primary">lysA</name>
    <name evidence="10" type="ORF">BHK98_07610</name>
</gene>
<dbReference type="PANTHER" id="PTHR43727">
    <property type="entry name" value="DIAMINOPIMELATE DECARBOXYLASE"/>
    <property type="match status" value="1"/>
</dbReference>
<feature type="domain" description="Orn/DAP/Arg decarboxylase 2 N-terminal" evidence="9">
    <location>
        <begin position="49"/>
        <end position="296"/>
    </location>
</feature>
<reference evidence="10 11" key="1">
    <citation type="journal article" date="2016" name="Appl. Environ. Microbiol.">
        <title>Function and Phylogeny of Bacterial Butyryl Coenzyme A:Acetate Transferases and Their Diversity in the Proximal Colon of Swine.</title>
        <authorList>
            <person name="Trachsel J."/>
            <person name="Bayles D.O."/>
            <person name="Looft T."/>
            <person name="Levine U.Y."/>
            <person name="Allen H.K."/>
        </authorList>
    </citation>
    <scope>NUCLEOTIDE SEQUENCE [LARGE SCALE GENOMIC DNA]</scope>
    <source>
        <strain evidence="10 11">68-3-10</strain>
    </source>
</reference>
<dbReference type="GO" id="GO:0030170">
    <property type="term" value="F:pyridoxal phosphate binding"/>
    <property type="evidence" value="ECO:0007669"/>
    <property type="project" value="UniProtKB-UniRule"/>
</dbReference>
<comment type="similarity">
    <text evidence="5">Belongs to the Orn/Lys/Arg decarboxylase class-II family. LysA subfamily.</text>
</comment>
<dbReference type="InterPro" id="IPR000183">
    <property type="entry name" value="Orn/DAP/Arg_de-COase"/>
</dbReference>
<dbReference type="OrthoDB" id="9802241at2"/>
<feature type="active site" description="Proton donor" evidence="7">
    <location>
        <position position="361"/>
    </location>
</feature>
<sequence length="432" mass="48047">MIAKNISIGENGHVYFAGQDTIVLAQEYGTPLYLLDEEMIRSNCRVYKNAFKKHFGEGSCPLYASKANAFKRIFEIMSEEEMGIDVVSSGEIYTALQAGYDLKKAYFHSNNKTDKDISYAMDNNIGYFVADNIEEIKAIEREAEQRGIKQKLLLRLTPGIDPHTYEAVSTGKVDSKFGSAIETGQADEITRYTLNQSHIELAGFHCHVGSQVFAEDVFERAAVIMLKFSAEMKRKYGYITQQLDLGGGYGVRYVDSDPFMDVDKKVSEVAAAITDSCNSLGIEMPEIHMEPGRSIVGAAGMTLYTVGTVKTIPGYKNYVSIDGGMPDNPRYALYKSSYTCLLANKMQEDCDFKCSIVGRCCESGDIIQENVMLPQSVTRGDLVAVCTTGAYNYSMASNYNRIPRPPIVMLCDGRSYVAVRRESMEDLCRNDL</sequence>
<evidence type="ECO:0000256" key="3">
    <source>
        <dbReference type="ARBA" id="ARBA00022898"/>
    </source>
</evidence>
<dbReference type="UniPathway" id="UPA00034">
    <property type="reaction ID" value="UER00027"/>
</dbReference>
<dbReference type="Pfam" id="PF02784">
    <property type="entry name" value="Orn_Arg_deC_N"/>
    <property type="match status" value="1"/>
</dbReference>